<keyword evidence="3" id="KW-0687">Ribonucleoprotein</keyword>
<dbReference type="PANTHER" id="PTHR43072">
    <property type="entry name" value="N-ACETYLTRANSFERASE"/>
    <property type="match status" value="1"/>
</dbReference>
<dbReference type="RefSeq" id="WP_089833197.1">
    <property type="nucleotide sequence ID" value="NZ_BJWI01000032.1"/>
</dbReference>
<protein>
    <submittedName>
        <fullName evidence="3">Ribosomal protein S18 acetylase RimI</fullName>
    </submittedName>
</protein>
<dbReference type="Proteomes" id="UP000321547">
    <property type="component" value="Unassembled WGS sequence"/>
</dbReference>
<dbReference type="PROSITE" id="PS51186">
    <property type="entry name" value="GNAT"/>
    <property type="match status" value="1"/>
</dbReference>
<evidence type="ECO:0000313" key="2">
    <source>
        <dbReference type="EMBL" id="GEM02339.1"/>
    </source>
</evidence>
<gene>
    <name evidence="2" type="ORF">HHA03_18710</name>
    <name evidence="3" type="ORF">SAMN05421839_13434</name>
</gene>
<reference evidence="2 5" key="2">
    <citation type="submission" date="2019-07" db="EMBL/GenBank/DDBJ databases">
        <title>Whole genome shotgun sequence of Halolactibacillus halophilus NBRC 100868.</title>
        <authorList>
            <person name="Hosoyama A."/>
            <person name="Uohara A."/>
            <person name="Ohji S."/>
            <person name="Ichikawa N."/>
        </authorList>
    </citation>
    <scope>NUCLEOTIDE SEQUENCE [LARGE SCALE GENOMIC DNA]</scope>
    <source>
        <strain evidence="2 5">NBRC 100868</strain>
    </source>
</reference>
<dbReference type="EMBL" id="FOXC01000034">
    <property type="protein sequence ID" value="SFP62125.1"/>
    <property type="molecule type" value="Genomic_DNA"/>
</dbReference>
<accession>A0A1I5RUB1</accession>
<evidence type="ECO:0000313" key="3">
    <source>
        <dbReference type="EMBL" id="SFP62125.1"/>
    </source>
</evidence>
<sequence length="164" mass="18772">MIRLAIETDLAAIMGIVKEVIEEMGERGSVQWSSNYPSCEDFLRDIKKSELYVCEQAEGITGMCTFSHTGHEEYGEIPFTTTNALTIKRLAVSPSHRNKGISHQFMAAILQLAEETNKAAINGDTFKNNPHAQKFFLKHEFQWIAERPDDDRDVPLYYFERLLK</sequence>
<dbReference type="Pfam" id="PF13508">
    <property type="entry name" value="Acetyltransf_7"/>
    <property type="match status" value="1"/>
</dbReference>
<proteinExistence type="predicted"/>
<reference evidence="3 4" key="1">
    <citation type="submission" date="2016-10" db="EMBL/GenBank/DDBJ databases">
        <authorList>
            <person name="de Groot N.N."/>
        </authorList>
    </citation>
    <scope>NUCLEOTIDE SEQUENCE [LARGE SCALE GENOMIC DNA]</scope>
    <source>
        <strain evidence="3 4">DSM 17073</strain>
    </source>
</reference>
<dbReference type="OrthoDB" id="9796381at2"/>
<evidence type="ECO:0000313" key="5">
    <source>
        <dbReference type="Proteomes" id="UP000321547"/>
    </source>
</evidence>
<dbReference type="STRING" id="306540.SAMN05421839_13434"/>
<dbReference type="Gene3D" id="3.40.630.30">
    <property type="match status" value="1"/>
</dbReference>
<keyword evidence="3" id="KW-0689">Ribosomal protein</keyword>
<dbReference type="Proteomes" id="UP000242243">
    <property type="component" value="Unassembled WGS sequence"/>
</dbReference>
<dbReference type="InterPro" id="IPR016181">
    <property type="entry name" value="Acyl_CoA_acyltransferase"/>
</dbReference>
<evidence type="ECO:0000259" key="1">
    <source>
        <dbReference type="PROSITE" id="PS51186"/>
    </source>
</evidence>
<evidence type="ECO:0000313" key="4">
    <source>
        <dbReference type="Proteomes" id="UP000242243"/>
    </source>
</evidence>
<keyword evidence="5" id="KW-1185">Reference proteome</keyword>
<dbReference type="EMBL" id="BJWI01000032">
    <property type="protein sequence ID" value="GEM02339.1"/>
    <property type="molecule type" value="Genomic_DNA"/>
</dbReference>
<dbReference type="GO" id="GO:0005840">
    <property type="term" value="C:ribosome"/>
    <property type="evidence" value="ECO:0007669"/>
    <property type="project" value="UniProtKB-KW"/>
</dbReference>
<organism evidence="3 4">
    <name type="scientific">Halolactibacillus halophilus</name>
    <dbReference type="NCBI Taxonomy" id="306540"/>
    <lineage>
        <taxon>Bacteria</taxon>
        <taxon>Bacillati</taxon>
        <taxon>Bacillota</taxon>
        <taxon>Bacilli</taxon>
        <taxon>Bacillales</taxon>
        <taxon>Bacillaceae</taxon>
        <taxon>Halolactibacillus</taxon>
    </lineage>
</organism>
<feature type="domain" description="N-acetyltransferase" evidence="1">
    <location>
        <begin position="1"/>
        <end position="164"/>
    </location>
</feature>
<dbReference type="SUPFAM" id="SSF55729">
    <property type="entry name" value="Acyl-CoA N-acyltransferases (Nat)"/>
    <property type="match status" value="1"/>
</dbReference>
<dbReference type="GO" id="GO:0016747">
    <property type="term" value="F:acyltransferase activity, transferring groups other than amino-acyl groups"/>
    <property type="evidence" value="ECO:0007669"/>
    <property type="project" value="InterPro"/>
</dbReference>
<dbReference type="AlphaFoldDB" id="A0A1I5RUB1"/>
<dbReference type="InterPro" id="IPR000182">
    <property type="entry name" value="GNAT_dom"/>
</dbReference>
<dbReference type="CDD" id="cd04301">
    <property type="entry name" value="NAT_SF"/>
    <property type="match status" value="1"/>
</dbReference>
<name>A0A1I5RUB1_9BACI</name>